<dbReference type="PRINTS" id="PR00455">
    <property type="entry name" value="HTHTETR"/>
</dbReference>
<comment type="caution">
    <text evidence="4">The sequence shown here is derived from an EMBL/GenBank/DDBJ whole genome shotgun (WGS) entry which is preliminary data.</text>
</comment>
<accession>A0A3E1Y3T2</accession>
<keyword evidence="1 2" id="KW-0238">DNA-binding</keyword>
<proteinExistence type="predicted"/>
<gene>
    <name evidence="4" type="ORF">DVR12_24335</name>
</gene>
<dbReference type="InterPro" id="IPR050624">
    <property type="entry name" value="HTH-type_Tx_Regulator"/>
</dbReference>
<dbReference type="Proteomes" id="UP000260644">
    <property type="component" value="Unassembled WGS sequence"/>
</dbReference>
<evidence type="ECO:0000256" key="1">
    <source>
        <dbReference type="ARBA" id="ARBA00023125"/>
    </source>
</evidence>
<dbReference type="InterPro" id="IPR009057">
    <property type="entry name" value="Homeodomain-like_sf"/>
</dbReference>
<dbReference type="PROSITE" id="PS50977">
    <property type="entry name" value="HTH_TETR_2"/>
    <property type="match status" value="1"/>
</dbReference>
<dbReference type="SUPFAM" id="SSF46689">
    <property type="entry name" value="Homeodomain-like"/>
    <property type="match status" value="1"/>
</dbReference>
<organism evidence="4 5">
    <name type="scientific">Chitinophaga silvatica</name>
    <dbReference type="NCBI Taxonomy" id="2282649"/>
    <lineage>
        <taxon>Bacteria</taxon>
        <taxon>Pseudomonadati</taxon>
        <taxon>Bacteroidota</taxon>
        <taxon>Chitinophagia</taxon>
        <taxon>Chitinophagales</taxon>
        <taxon>Chitinophagaceae</taxon>
        <taxon>Chitinophaga</taxon>
    </lineage>
</organism>
<dbReference type="PANTHER" id="PTHR43479">
    <property type="entry name" value="ACREF/ENVCD OPERON REPRESSOR-RELATED"/>
    <property type="match status" value="1"/>
</dbReference>
<dbReference type="RefSeq" id="WP_116978413.1">
    <property type="nucleotide sequence ID" value="NZ_QPMM01000014.1"/>
</dbReference>
<dbReference type="EMBL" id="QPMM01000014">
    <property type="protein sequence ID" value="RFS19360.1"/>
    <property type="molecule type" value="Genomic_DNA"/>
</dbReference>
<evidence type="ECO:0000259" key="3">
    <source>
        <dbReference type="PROSITE" id="PS50977"/>
    </source>
</evidence>
<protein>
    <submittedName>
        <fullName evidence="4">TetR/AcrR family transcriptional regulator</fullName>
    </submittedName>
</protein>
<keyword evidence="5" id="KW-1185">Reference proteome</keyword>
<reference evidence="4 5" key="1">
    <citation type="submission" date="2018-07" db="EMBL/GenBank/DDBJ databases">
        <title>Chitinophaga K2CV101002-2 sp. nov., isolated from a monsoon evergreen broad-leaved forest soil.</title>
        <authorList>
            <person name="Lv Y."/>
        </authorList>
    </citation>
    <scope>NUCLEOTIDE SEQUENCE [LARGE SCALE GENOMIC DNA]</scope>
    <source>
        <strain evidence="4 5">GDMCC 1.1288</strain>
    </source>
</reference>
<evidence type="ECO:0000256" key="2">
    <source>
        <dbReference type="PROSITE-ProRule" id="PRU00335"/>
    </source>
</evidence>
<dbReference type="Pfam" id="PF00440">
    <property type="entry name" value="TetR_N"/>
    <property type="match status" value="1"/>
</dbReference>
<dbReference type="AlphaFoldDB" id="A0A3E1Y3T2"/>
<evidence type="ECO:0000313" key="4">
    <source>
        <dbReference type="EMBL" id="RFS19360.1"/>
    </source>
</evidence>
<dbReference type="InterPro" id="IPR001647">
    <property type="entry name" value="HTH_TetR"/>
</dbReference>
<name>A0A3E1Y3T2_9BACT</name>
<feature type="DNA-binding region" description="H-T-H motif" evidence="2">
    <location>
        <begin position="29"/>
        <end position="48"/>
    </location>
</feature>
<dbReference type="OrthoDB" id="6430772at2"/>
<evidence type="ECO:0000313" key="5">
    <source>
        <dbReference type="Proteomes" id="UP000260644"/>
    </source>
</evidence>
<dbReference type="PANTHER" id="PTHR43479:SF11">
    <property type="entry name" value="ACREF_ENVCD OPERON REPRESSOR-RELATED"/>
    <property type="match status" value="1"/>
</dbReference>
<feature type="domain" description="HTH tetR-type" evidence="3">
    <location>
        <begin position="6"/>
        <end position="66"/>
    </location>
</feature>
<dbReference type="GO" id="GO:0003677">
    <property type="term" value="F:DNA binding"/>
    <property type="evidence" value="ECO:0007669"/>
    <property type="project" value="UniProtKB-UniRule"/>
</dbReference>
<sequence length="195" mass="22709">MRTKDENKELDIRQKAIEMIVRDGFDGLSMQKLAKSVGISASTIYVYFESREDLLTRLYIEVQNKFEKDALDNFTADLSFEDGLWLQWKNRLKNINKDPLAYQFYEQFRTSPLINHKAIKPAIFRKVMNDFVANAVHKNEIKDLPTEVFWAVAYGPFYTLVKFHLTQANMAGKPFSLTEQKLKQAFDLVISALKQ</sequence>
<dbReference type="Gene3D" id="1.10.357.10">
    <property type="entry name" value="Tetracycline Repressor, domain 2"/>
    <property type="match status" value="1"/>
</dbReference>